<organism evidence="2">
    <name type="scientific">Trichodesmium erythraeum (strain IMS101)</name>
    <dbReference type="NCBI Taxonomy" id="203124"/>
    <lineage>
        <taxon>Bacteria</taxon>
        <taxon>Bacillati</taxon>
        <taxon>Cyanobacteriota</taxon>
        <taxon>Cyanophyceae</taxon>
        <taxon>Oscillatoriophycideae</taxon>
        <taxon>Oscillatoriales</taxon>
        <taxon>Microcoleaceae</taxon>
        <taxon>Trichodesmium</taxon>
    </lineage>
</organism>
<evidence type="ECO:0000313" key="2">
    <source>
        <dbReference type="EMBL" id="ABG53587.1"/>
    </source>
</evidence>
<evidence type="ECO:0000259" key="1">
    <source>
        <dbReference type="Pfam" id="PF13454"/>
    </source>
</evidence>
<dbReference type="PANTHER" id="PTHR38663:SF1">
    <property type="entry name" value="L-ORNITHINE N(5)-MONOOXYGENASE"/>
    <property type="match status" value="1"/>
</dbReference>
<dbReference type="OrthoDB" id="370110at2"/>
<dbReference type="InterPro" id="IPR038732">
    <property type="entry name" value="HpyO/CreE_NAD-binding"/>
</dbReference>
<name>Q10VY7_TRIEI</name>
<dbReference type="eggNOG" id="COG2072">
    <property type="taxonomic scope" value="Bacteria"/>
</dbReference>
<protein>
    <recommendedName>
        <fullName evidence="1">FAD-dependent urate hydroxylase HpyO/Asp monooxygenase CreE-like FAD/NAD(P)-binding domain-containing protein</fullName>
    </recommendedName>
</protein>
<dbReference type="EMBL" id="CP000393">
    <property type="protein sequence ID" value="ABG53587.1"/>
    <property type="molecule type" value="Genomic_DNA"/>
</dbReference>
<dbReference type="AlphaFoldDB" id="Q10VY7"/>
<accession>Q10VY7</accession>
<dbReference type="Pfam" id="PF13454">
    <property type="entry name" value="NAD_binding_9"/>
    <property type="match status" value="1"/>
</dbReference>
<gene>
    <name evidence="2" type="ordered locus">Tery_4613</name>
</gene>
<dbReference type="KEGG" id="ter:Tery_4613"/>
<feature type="domain" description="FAD-dependent urate hydroxylase HpyO/Asp monooxygenase CreE-like FAD/NAD(P)-binding" evidence="1">
    <location>
        <begin position="10"/>
        <end position="155"/>
    </location>
</feature>
<dbReference type="RefSeq" id="WP_011613904.1">
    <property type="nucleotide sequence ID" value="NC_008312.1"/>
</dbReference>
<dbReference type="Gene3D" id="3.50.50.60">
    <property type="entry name" value="FAD/NAD(P)-binding domain"/>
    <property type="match status" value="1"/>
</dbReference>
<dbReference type="SUPFAM" id="SSF51905">
    <property type="entry name" value="FAD/NAD(P)-binding domain"/>
    <property type="match status" value="2"/>
</dbReference>
<dbReference type="InterPro" id="IPR036188">
    <property type="entry name" value="FAD/NAD-bd_sf"/>
</dbReference>
<proteinExistence type="predicted"/>
<sequence>MSLPIQTKMAIVGAGPHALTLVTHLLQKRKKYHHKIIVFDPSATWMSQWRQQFAAQEIPHLRSPAVHHPDPDPYSLRRFAENRPNELFPPYDLPGTKLFQEFSQDVVSRWQLEDKVYKASVTNIVPITYRGNPQFRVELDDGNSTIAGQVIMANGGGKPQLPEWAKKTPTPYPNQCLCHSHQVDLRGLRLRGEKVLIIGGGLTSGHLALGALKRGANVTLMVRRHLKEKLFDAEPGWLGPKYLKGFSAETDWQKRWQLIQEARDGGSMTPAVMTKLRRYQHQDELSIFEECQVISAEFVSDRWQLKCDDGMMREYHRIWLATGTKLDVRKQPILKEILHTHPLEIVNGLPVLDEYLRWSGCELFIMGGLAALQVGPVARNLSGARMASGRIVSALKS</sequence>
<dbReference type="STRING" id="203124.Tery_4613"/>
<reference evidence="2" key="1">
    <citation type="submission" date="2006-06" db="EMBL/GenBank/DDBJ databases">
        <title>Complete sequence of Trichodesmium erythraeum IMS101.</title>
        <authorList>
            <consortium name="US DOE Joint Genome Institute"/>
            <person name="Copeland A."/>
            <person name="Lucas S."/>
            <person name="Lapidus A."/>
            <person name="Barry K."/>
            <person name="Detter J.C."/>
            <person name="Glavina del Rio T."/>
            <person name="Hammon N."/>
            <person name="Israni S."/>
            <person name="Dalin E."/>
            <person name="Tice H."/>
            <person name="Pitluck S."/>
            <person name="Kiss H."/>
            <person name="Munk A.C."/>
            <person name="Brettin T."/>
            <person name="Bruce D."/>
            <person name="Han C."/>
            <person name="Tapia R."/>
            <person name="Gilna P."/>
            <person name="Schmutz J."/>
            <person name="Larimer F."/>
            <person name="Land M."/>
            <person name="Hauser L."/>
            <person name="Kyrpides N."/>
            <person name="Kim E."/>
            <person name="Richardson P."/>
        </authorList>
    </citation>
    <scope>NUCLEOTIDE SEQUENCE [LARGE SCALE GENOMIC DNA]</scope>
    <source>
        <strain evidence="2">IMS101</strain>
    </source>
</reference>
<dbReference type="HOGENOM" id="CLU_014633_2_0_3"/>
<dbReference type="PANTHER" id="PTHR38663">
    <property type="match status" value="1"/>
</dbReference>